<reference evidence="1" key="1">
    <citation type="submission" date="2023-04" db="EMBL/GenBank/DDBJ databases">
        <title>A chromosome-level genome assembly of the parasitoid wasp Eretmocerus hayati.</title>
        <authorList>
            <person name="Zhong Y."/>
            <person name="Liu S."/>
            <person name="Liu Y."/>
        </authorList>
    </citation>
    <scope>NUCLEOTIDE SEQUENCE</scope>
    <source>
        <strain evidence="1">ZJU_SS_LIU_2023</strain>
    </source>
</reference>
<dbReference type="EMBL" id="CM056741">
    <property type="protein sequence ID" value="KAJ8684806.1"/>
    <property type="molecule type" value="Genomic_DNA"/>
</dbReference>
<gene>
    <name evidence="1" type="ORF">QAD02_020599</name>
</gene>
<organism evidence="1 2">
    <name type="scientific">Eretmocerus hayati</name>
    <dbReference type="NCBI Taxonomy" id="131215"/>
    <lineage>
        <taxon>Eukaryota</taxon>
        <taxon>Metazoa</taxon>
        <taxon>Ecdysozoa</taxon>
        <taxon>Arthropoda</taxon>
        <taxon>Hexapoda</taxon>
        <taxon>Insecta</taxon>
        <taxon>Pterygota</taxon>
        <taxon>Neoptera</taxon>
        <taxon>Endopterygota</taxon>
        <taxon>Hymenoptera</taxon>
        <taxon>Apocrita</taxon>
        <taxon>Proctotrupomorpha</taxon>
        <taxon>Chalcidoidea</taxon>
        <taxon>Aphelinidae</taxon>
        <taxon>Aphelininae</taxon>
        <taxon>Eretmocerus</taxon>
    </lineage>
</organism>
<protein>
    <submittedName>
        <fullName evidence="1">Uncharacterized protein</fullName>
    </submittedName>
</protein>
<name>A0ACC2PPS6_9HYME</name>
<keyword evidence="2" id="KW-1185">Reference proteome</keyword>
<sequence length="189" mass="20949">MGSSNDIYDIRGLRGKLKGKFVKKSVVVGMENAQKGRSEPRAPRAMDGNLSGLTKPQIFCLRLVDLDVLGDELWCRRCDIPLSIKNRAAEAKIGLASILTVTCQQCRHNHSVHTHKKDQNNSTYEMNSRSAFGMIDAGIGPVNTLLSALNAPSVNHTTLKRYERIIGPAIERVAEKSCIESIRLEKEFT</sequence>
<evidence type="ECO:0000313" key="2">
    <source>
        <dbReference type="Proteomes" id="UP001239111"/>
    </source>
</evidence>
<evidence type="ECO:0000313" key="1">
    <source>
        <dbReference type="EMBL" id="KAJ8684806.1"/>
    </source>
</evidence>
<accession>A0ACC2PPS6</accession>
<dbReference type="Proteomes" id="UP001239111">
    <property type="component" value="Chromosome 1"/>
</dbReference>
<proteinExistence type="predicted"/>
<comment type="caution">
    <text evidence="1">The sequence shown here is derived from an EMBL/GenBank/DDBJ whole genome shotgun (WGS) entry which is preliminary data.</text>
</comment>